<reference evidence="2" key="1">
    <citation type="submission" date="2022-11" db="UniProtKB">
        <authorList>
            <consortium name="WormBaseParasite"/>
        </authorList>
    </citation>
    <scope>IDENTIFICATION</scope>
</reference>
<proteinExistence type="predicted"/>
<evidence type="ECO:0000313" key="1">
    <source>
        <dbReference type="Proteomes" id="UP000887566"/>
    </source>
</evidence>
<dbReference type="Proteomes" id="UP000887566">
    <property type="component" value="Unplaced"/>
</dbReference>
<keyword evidence="1" id="KW-1185">Reference proteome</keyword>
<protein>
    <submittedName>
        <fullName evidence="2">Uncharacterized protein</fullName>
    </submittedName>
</protein>
<dbReference type="AlphaFoldDB" id="A0A914XSB0"/>
<sequence>MTTIEERDRKFVRYLTILENKITKRKELTAAQLMDIVYLAQESSERMALMTEREKGTLLSLIRNRLNEFSTQDLMTVVAFGGEHATVLLADWERAMTERLEPDQLLSILQIYVDMNIDMPRQLFERWEATANKSQVVQRWSADDTTLVIERMAALRLRPNDAFLKRWVERFEYHSAKFTAHQLAVIVCSVGTLRINDAVFEKLLHGLIADWEMNQIRKMNATDLLITMKGLARLDVKPQLSSETFTTFWFDEVGAKIKRLEPTFIVAIGCHLTKLKIDPPTDADFVDRWMNVVASNVTNFGAGELVMALDGCLYFGIVGPAITFIDGWINTAESVMEKIWSQELACLLIKLHQLKILPDERFFG</sequence>
<evidence type="ECO:0000313" key="2">
    <source>
        <dbReference type="WBParaSite" id="PSAMB.scaffold9926size4510.g32868.t1"/>
    </source>
</evidence>
<organism evidence="1 2">
    <name type="scientific">Plectus sambesii</name>
    <dbReference type="NCBI Taxonomy" id="2011161"/>
    <lineage>
        <taxon>Eukaryota</taxon>
        <taxon>Metazoa</taxon>
        <taxon>Ecdysozoa</taxon>
        <taxon>Nematoda</taxon>
        <taxon>Chromadorea</taxon>
        <taxon>Plectida</taxon>
        <taxon>Plectina</taxon>
        <taxon>Plectoidea</taxon>
        <taxon>Plectidae</taxon>
        <taxon>Plectus</taxon>
    </lineage>
</organism>
<dbReference type="WBParaSite" id="PSAMB.scaffold9926size4510.g32868.t1">
    <property type="protein sequence ID" value="PSAMB.scaffold9926size4510.g32868.t1"/>
    <property type="gene ID" value="PSAMB.scaffold9926size4510.g32868"/>
</dbReference>
<name>A0A914XSB0_9BILA</name>
<accession>A0A914XSB0</accession>